<dbReference type="Proteomes" id="UP001375240">
    <property type="component" value="Unassembled WGS sequence"/>
</dbReference>
<evidence type="ECO:0000313" key="2">
    <source>
        <dbReference type="EMBL" id="KAK6353049.1"/>
    </source>
</evidence>
<feature type="region of interest" description="Disordered" evidence="1">
    <location>
        <begin position="1"/>
        <end position="65"/>
    </location>
</feature>
<reference evidence="2 3" key="1">
    <citation type="submission" date="2019-10" db="EMBL/GenBank/DDBJ databases">
        <authorList>
            <person name="Palmer J.M."/>
        </authorList>
    </citation>
    <scope>NUCLEOTIDE SEQUENCE [LARGE SCALE GENOMIC DNA]</scope>
    <source>
        <strain evidence="2 3">TWF696</strain>
    </source>
</reference>
<proteinExistence type="predicted"/>
<protein>
    <submittedName>
        <fullName evidence="2">Uncharacterized protein</fullName>
    </submittedName>
</protein>
<evidence type="ECO:0000313" key="3">
    <source>
        <dbReference type="Proteomes" id="UP001375240"/>
    </source>
</evidence>
<feature type="compositionally biased region" description="Polar residues" evidence="1">
    <location>
        <begin position="167"/>
        <end position="179"/>
    </location>
</feature>
<feature type="region of interest" description="Disordered" evidence="1">
    <location>
        <begin position="129"/>
        <end position="148"/>
    </location>
</feature>
<feature type="region of interest" description="Disordered" evidence="1">
    <location>
        <begin position="156"/>
        <end position="183"/>
    </location>
</feature>
<accession>A0AAV9V2T0</accession>
<sequence length="502" mass="54405">MPAAGGGRKRGTGAGANTASPGQNKRMKVDPDSSRASDQSQQQAHMHTTQGHQLPPPPPQQQQYHHANHYNASHAASVYADHNQAVASGGAMGTMDAAAPNNFATYHTQTPVQQPRYTSQAYTAAPVAPSTNMQTPTLNGTMPSPYASTAIPAQATTTTTTTTTTTQPKQSQGSTSQDLPPNPRIRMDGKGRDPYNIETICKQLGISTTVWDQKLRTELTKVIDRHGLAGQKVIPTNLAAREAAVEEWIHNCPEWMNEPNDRYRKIYAMDRLKCGMADIRRTQNQRSKRNQRAGDANNANGATGEDAEENFDPKDEPVTESPEQVPAQRAPSGVSPDTPTPVPAPVPSTANIQQMFPSEQRTTISGTGAITAIRNTPPGPTIEAPPLSATQPPAPQTPYSMIYPSNGPVTHATIMLTIISPYTGQRCTATAQDFMPDGNYSWAKLTEVLREDVGFNPHIHRLSYDGPYGRVFVTSDRTLRNGIALEVTRGQGYPKWEIGIEQ</sequence>
<feature type="region of interest" description="Disordered" evidence="1">
    <location>
        <begin position="282"/>
        <end position="349"/>
    </location>
</feature>
<dbReference type="AlphaFoldDB" id="A0AAV9V2T0"/>
<name>A0AAV9V2T0_9PEZI</name>
<organism evidence="2 3">
    <name type="scientific">Orbilia brochopaga</name>
    <dbReference type="NCBI Taxonomy" id="3140254"/>
    <lineage>
        <taxon>Eukaryota</taxon>
        <taxon>Fungi</taxon>
        <taxon>Dikarya</taxon>
        <taxon>Ascomycota</taxon>
        <taxon>Pezizomycotina</taxon>
        <taxon>Orbiliomycetes</taxon>
        <taxon>Orbiliales</taxon>
        <taxon>Orbiliaceae</taxon>
        <taxon>Orbilia</taxon>
    </lineage>
</organism>
<evidence type="ECO:0000256" key="1">
    <source>
        <dbReference type="SAM" id="MobiDB-lite"/>
    </source>
</evidence>
<comment type="caution">
    <text evidence="2">The sequence shown here is derived from an EMBL/GenBank/DDBJ whole genome shotgun (WGS) entry which is preliminary data.</text>
</comment>
<keyword evidence="3" id="KW-1185">Reference proteome</keyword>
<gene>
    <name evidence="2" type="ORF">TWF696_005040</name>
</gene>
<feature type="compositionally biased region" description="Polar residues" evidence="1">
    <location>
        <begin position="129"/>
        <end position="142"/>
    </location>
</feature>
<feature type="compositionally biased region" description="Low complexity" evidence="1">
    <location>
        <begin position="156"/>
        <end position="166"/>
    </location>
</feature>
<dbReference type="EMBL" id="JAVHNQ010000003">
    <property type="protein sequence ID" value="KAK6353049.1"/>
    <property type="molecule type" value="Genomic_DNA"/>
</dbReference>
<feature type="compositionally biased region" description="Low complexity" evidence="1">
    <location>
        <begin position="293"/>
        <end position="304"/>
    </location>
</feature>